<evidence type="ECO:0000313" key="8">
    <source>
        <dbReference type="EMBL" id="CAD1833518.1"/>
    </source>
</evidence>
<sequence>MPECIVTIAAEGWFLAYIDLPIAQSGIVIEIMRNWGSPFSDYIATKEDAARVAIQRMKDELDQKVFTLTSHPCGPATDSSPIPSPPLFPSGRSPNAIGSPRGAASKIGNRVEIGHFLAAFPNKVKLSIPYSVPSFTLGSFGVITQLSYFIDSEGINIGHMIESDEMVGASKNGMGTSSPHVEILIPPWWAEAAEAIARAASQPPVAFICGPKNSGKSTFSRYLLNILLERYKRVGYLDTDVGQPEFSPPGCLSLHIIGENILDLMSTSLKTPERCFFYGDISSKRDPEAYLNYVFNLYDYFLKEYCSYNETENTGNSMPPLIINTPGWVKGTGFDLLVEMLRYISPTVVVKLCISTRSKNLPNGMFWFDGEQKGQTVVIDVFSAQQDSLNRSVLIQKDVRGLRDRRLFEYFKQCFPTDTNISTNKELAYALASLPPYILPFSKVKVMHLHCQVPSNEIWHSLNATIVGLAVSTDGTVMSRSTPWCVGLGIVRGVDVTEGLLYVITPVPLHYLRSVDLLLQGFVEVPTSLLQVRGCVSPYMSTNVLHRISDKDL</sequence>
<evidence type="ECO:0000256" key="2">
    <source>
        <dbReference type="ARBA" id="ARBA00022552"/>
    </source>
</evidence>
<evidence type="ECO:0000256" key="4">
    <source>
        <dbReference type="ARBA" id="ARBA00022840"/>
    </source>
</evidence>
<evidence type="ECO:0000256" key="5">
    <source>
        <dbReference type="SAM" id="MobiDB-lite"/>
    </source>
</evidence>
<gene>
    <name evidence="8" type="ORF">CB5_LOCUS16729</name>
</gene>
<dbReference type="PANTHER" id="PTHR12755:SF20">
    <property type="entry name" value="OS01G0184000 PROTEIN"/>
    <property type="match status" value="1"/>
</dbReference>
<protein>
    <submittedName>
        <fullName evidence="8">Uncharacterized protein</fullName>
    </submittedName>
</protein>
<dbReference type="InterPro" id="IPR057570">
    <property type="entry name" value="NOL9_C"/>
</dbReference>
<evidence type="ECO:0000256" key="3">
    <source>
        <dbReference type="ARBA" id="ARBA00022741"/>
    </source>
</evidence>
<reference evidence="8" key="1">
    <citation type="submission" date="2020-07" db="EMBL/GenBank/DDBJ databases">
        <authorList>
            <person name="Lin J."/>
        </authorList>
    </citation>
    <scope>NUCLEOTIDE SEQUENCE</scope>
</reference>
<evidence type="ECO:0000259" key="7">
    <source>
        <dbReference type="Pfam" id="PF25467"/>
    </source>
</evidence>
<dbReference type="AlphaFoldDB" id="A0A6V7PS45"/>
<feature type="domain" description="NOL9 C-terminal" evidence="7">
    <location>
        <begin position="433"/>
        <end position="526"/>
    </location>
</feature>
<dbReference type="Gene3D" id="3.40.50.300">
    <property type="entry name" value="P-loop containing nucleotide triphosphate hydrolases"/>
    <property type="match status" value="1"/>
</dbReference>
<accession>A0A6V7PS45</accession>
<dbReference type="GO" id="GO:0005730">
    <property type="term" value="C:nucleolus"/>
    <property type="evidence" value="ECO:0007669"/>
    <property type="project" value="UniProtKB-SubCell"/>
</dbReference>
<feature type="domain" description="Clp1 P-loop" evidence="6">
    <location>
        <begin position="210"/>
        <end position="366"/>
    </location>
</feature>
<dbReference type="Pfam" id="PF16575">
    <property type="entry name" value="CLP1_P"/>
    <property type="match status" value="1"/>
</dbReference>
<dbReference type="InterPro" id="IPR027417">
    <property type="entry name" value="P-loop_NTPase"/>
</dbReference>
<keyword evidence="3" id="KW-0547">Nucleotide-binding</keyword>
<dbReference type="GO" id="GO:0051731">
    <property type="term" value="F:polynucleotide 5'-hydroxyl-kinase activity"/>
    <property type="evidence" value="ECO:0007669"/>
    <property type="project" value="InterPro"/>
</dbReference>
<dbReference type="InterPro" id="IPR045116">
    <property type="entry name" value="Clp1/Grc3"/>
</dbReference>
<proteinExistence type="predicted"/>
<dbReference type="PANTHER" id="PTHR12755">
    <property type="entry name" value="CLEAVAGE/POLYADENYLATION FACTOR IA SUBUNIT CLP1P"/>
    <property type="match status" value="1"/>
</dbReference>
<dbReference type="SUPFAM" id="SSF52540">
    <property type="entry name" value="P-loop containing nucleoside triphosphate hydrolases"/>
    <property type="match status" value="2"/>
</dbReference>
<dbReference type="FunFam" id="3.40.50.300:FF:001377">
    <property type="entry name" value="Nucleolar protein 9"/>
    <property type="match status" value="1"/>
</dbReference>
<dbReference type="GO" id="GO:0000448">
    <property type="term" value="P:cleavage in ITS2 between 5.8S rRNA and LSU-rRNA of tricistronic rRNA transcript (SSU-rRNA, 5.8S rRNA, LSU-rRNA)"/>
    <property type="evidence" value="ECO:0007669"/>
    <property type="project" value="TreeGrafter"/>
</dbReference>
<dbReference type="EMBL" id="LR862151">
    <property type="protein sequence ID" value="CAD1833518.1"/>
    <property type="molecule type" value="Genomic_DNA"/>
</dbReference>
<dbReference type="InterPro" id="IPR032319">
    <property type="entry name" value="CLP1_P"/>
</dbReference>
<keyword evidence="4" id="KW-0067">ATP-binding</keyword>
<keyword evidence="2" id="KW-0698">rRNA processing</keyword>
<feature type="region of interest" description="Disordered" evidence="5">
    <location>
        <begin position="73"/>
        <end position="101"/>
    </location>
</feature>
<evidence type="ECO:0000256" key="1">
    <source>
        <dbReference type="ARBA" id="ARBA00004604"/>
    </source>
</evidence>
<dbReference type="Pfam" id="PF25467">
    <property type="entry name" value="NOL9_C"/>
    <property type="match status" value="1"/>
</dbReference>
<evidence type="ECO:0000259" key="6">
    <source>
        <dbReference type="Pfam" id="PF16575"/>
    </source>
</evidence>
<dbReference type="GO" id="GO:0005524">
    <property type="term" value="F:ATP binding"/>
    <property type="evidence" value="ECO:0007669"/>
    <property type="project" value="UniProtKB-KW"/>
</dbReference>
<organism evidence="8">
    <name type="scientific">Ananas comosus var. bracteatus</name>
    <name type="common">red pineapple</name>
    <dbReference type="NCBI Taxonomy" id="296719"/>
    <lineage>
        <taxon>Eukaryota</taxon>
        <taxon>Viridiplantae</taxon>
        <taxon>Streptophyta</taxon>
        <taxon>Embryophyta</taxon>
        <taxon>Tracheophyta</taxon>
        <taxon>Spermatophyta</taxon>
        <taxon>Magnoliopsida</taxon>
        <taxon>Liliopsida</taxon>
        <taxon>Poales</taxon>
        <taxon>Bromeliaceae</taxon>
        <taxon>Bromelioideae</taxon>
        <taxon>Ananas</taxon>
    </lineage>
</organism>
<comment type="subcellular location">
    <subcellularLocation>
        <location evidence="1">Nucleus</location>
        <location evidence="1">Nucleolus</location>
    </subcellularLocation>
</comment>
<name>A0A6V7PS45_ANACO</name>